<keyword evidence="3" id="KW-1185">Reference proteome</keyword>
<organism evidence="2 3">
    <name type="scientific">Actinomadura rubrisoli</name>
    <dbReference type="NCBI Taxonomy" id="2530368"/>
    <lineage>
        <taxon>Bacteria</taxon>
        <taxon>Bacillati</taxon>
        <taxon>Actinomycetota</taxon>
        <taxon>Actinomycetes</taxon>
        <taxon>Streptosporangiales</taxon>
        <taxon>Thermomonosporaceae</taxon>
        <taxon>Actinomadura</taxon>
    </lineage>
</organism>
<gene>
    <name evidence="2" type="ORF">E1298_19835</name>
</gene>
<dbReference type="PANTHER" id="PTHR38847:SF1">
    <property type="entry name" value="PSEUDOURIDINE SYNTHASE RSUA_RLUA-LIKE DOMAIN-CONTAINING PROTEIN"/>
    <property type="match status" value="1"/>
</dbReference>
<dbReference type="AlphaFoldDB" id="A0A4V6PEX6"/>
<accession>A0A4V6PEX6</accession>
<name>A0A4V6PEX6_9ACTN</name>
<feature type="region of interest" description="Disordered" evidence="1">
    <location>
        <begin position="1"/>
        <end position="22"/>
    </location>
</feature>
<evidence type="ECO:0000256" key="1">
    <source>
        <dbReference type="SAM" id="MobiDB-lite"/>
    </source>
</evidence>
<proteinExistence type="predicted"/>
<evidence type="ECO:0000313" key="3">
    <source>
        <dbReference type="Proteomes" id="UP000294513"/>
    </source>
</evidence>
<dbReference type="Proteomes" id="UP000294513">
    <property type="component" value="Unassembled WGS sequence"/>
</dbReference>
<reference evidence="2 3" key="1">
    <citation type="submission" date="2019-03" db="EMBL/GenBank/DDBJ databases">
        <title>Draft genome sequences of novel Actinobacteria.</title>
        <authorList>
            <person name="Sahin N."/>
            <person name="Ay H."/>
            <person name="Saygin H."/>
        </authorList>
    </citation>
    <scope>NUCLEOTIDE SEQUENCE [LARGE SCALE GENOMIC DNA]</scope>
    <source>
        <strain evidence="2 3">H3C3</strain>
    </source>
</reference>
<dbReference type="OrthoDB" id="3432025at2"/>
<comment type="caution">
    <text evidence="2">The sequence shown here is derived from an EMBL/GenBank/DDBJ whole genome shotgun (WGS) entry which is preliminary data.</text>
</comment>
<dbReference type="PANTHER" id="PTHR38847">
    <property type="match status" value="1"/>
</dbReference>
<evidence type="ECO:0000313" key="2">
    <source>
        <dbReference type="EMBL" id="TDD84607.1"/>
    </source>
</evidence>
<protein>
    <submittedName>
        <fullName evidence="2">DUF4360 domain-containing protein</fullName>
    </submittedName>
</protein>
<sequence length="256" mass="27169">MMSCGSTLAPPTRPRPAPGCTTKVPITSLGRAAREYEPHLEGPLMIHLGRAAVGAALAVPALTASPASADPTIPPPGSVAVSLVTTNGSGCPPGTVAVANDVAAFTVSYSAYEARRGGDSLPTDFRKNCQLNLKITTPPEFTYGMNWNDHQGLAHLEPGASGVLKSSRYHSGMPQTTAWSHALGPLSGDWKFSDTIDIAQVVYKPCGEERNLNLNTELRVNLGTSDKSKVSSLRMGGPSSEYRSTYHLRWKRCPVP</sequence>
<dbReference type="InterPro" id="IPR025649">
    <property type="entry name" value="DUF4360"/>
</dbReference>
<dbReference type="Pfam" id="PF14273">
    <property type="entry name" value="DUF4360"/>
    <property type="match status" value="1"/>
</dbReference>
<dbReference type="EMBL" id="SMKU01000100">
    <property type="protein sequence ID" value="TDD84607.1"/>
    <property type="molecule type" value="Genomic_DNA"/>
</dbReference>